<evidence type="ECO:0000313" key="3">
    <source>
        <dbReference type="Proteomes" id="UP001189619"/>
    </source>
</evidence>
<dbReference type="EMBL" id="OY569118">
    <property type="protein sequence ID" value="CAJ1002410.1"/>
    <property type="molecule type" value="Genomic_DNA"/>
</dbReference>
<dbReference type="Pfam" id="PF04519">
    <property type="entry name" value="Bactofilin"/>
    <property type="match status" value="1"/>
</dbReference>
<accession>A0AA48RE18</accession>
<sequence length="244" mass="25877">MEPGNIRSDLTITGTVSASGGVYHDVKVRGEGRVDGDVDCRTFTCMGRCEFYGSLKAETAKITGDAIVSQNMQAAKAKITGNLDIHGNAELQEVLLRGELRVDGHISGEELEIKGMLKAKGDCQAERFLATGSFTVGGLLNAGRVDVRLYGDSTAKEIGGDQICVRRGFGSGLGAMFQSLFSPSAGSLTAGTIEGDDIYLEYTKASVVRGNNVTIGPGCEIGLVEYKKTLQQDKDARVADSRKV</sequence>
<dbReference type="InterPro" id="IPR007607">
    <property type="entry name" value="BacA/B"/>
</dbReference>
<dbReference type="PANTHER" id="PTHR35024:SF4">
    <property type="entry name" value="POLYMER-FORMING CYTOSKELETAL PROTEIN"/>
    <property type="match status" value="1"/>
</dbReference>
<dbReference type="KEGG" id="bayd:BSPP4475_08785"/>
<gene>
    <name evidence="2" type="primary">ccmA</name>
    <name evidence="2" type="ORF">BSPP4475_08785</name>
</gene>
<organism evidence="2 3">
    <name type="scientific">Brevibacillus aydinogluensis</name>
    <dbReference type="NCBI Taxonomy" id="927786"/>
    <lineage>
        <taxon>Bacteria</taxon>
        <taxon>Bacillati</taxon>
        <taxon>Bacillota</taxon>
        <taxon>Bacilli</taxon>
        <taxon>Bacillales</taxon>
        <taxon>Paenibacillaceae</taxon>
        <taxon>Brevibacillus</taxon>
    </lineage>
</organism>
<comment type="similarity">
    <text evidence="1">Belongs to the bactofilin family.</text>
</comment>
<name>A0AA48RE18_9BACL</name>
<keyword evidence="3" id="KW-1185">Reference proteome</keyword>
<proteinExistence type="inferred from homology"/>
<dbReference type="Proteomes" id="UP001189619">
    <property type="component" value="Chromosome"/>
</dbReference>
<protein>
    <submittedName>
        <fullName evidence="2">Cell shape determination protein CcmA</fullName>
    </submittedName>
</protein>
<evidence type="ECO:0000256" key="1">
    <source>
        <dbReference type="ARBA" id="ARBA00044755"/>
    </source>
</evidence>
<dbReference type="PANTHER" id="PTHR35024">
    <property type="entry name" value="HYPOTHETICAL CYTOSOLIC PROTEIN"/>
    <property type="match status" value="1"/>
</dbReference>
<dbReference type="AlphaFoldDB" id="A0AA48RE18"/>
<reference evidence="2" key="1">
    <citation type="submission" date="2023-07" db="EMBL/GenBank/DDBJ databases">
        <authorList>
            <person name="Ivanov I."/>
            <person name="Teneva D."/>
            <person name="Stoikov I."/>
        </authorList>
    </citation>
    <scope>NUCLEOTIDE SEQUENCE</scope>
    <source>
        <strain evidence="2">4475</strain>
    </source>
</reference>
<evidence type="ECO:0000313" key="2">
    <source>
        <dbReference type="EMBL" id="CAJ1002410.1"/>
    </source>
</evidence>